<organism evidence="2 3">
    <name type="scientific">Aspergillus steynii IBT 23096</name>
    <dbReference type="NCBI Taxonomy" id="1392250"/>
    <lineage>
        <taxon>Eukaryota</taxon>
        <taxon>Fungi</taxon>
        <taxon>Dikarya</taxon>
        <taxon>Ascomycota</taxon>
        <taxon>Pezizomycotina</taxon>
        <taxon>Eurotiomycetes</taxon>
        <taxon>Eurotiomycetidae</taxon>
        <taxon>Eurotiales</taxon>
        <taxon>Aspergillaceae</taxon>
        <taxon>Aspergillus</taxon>
        <taxon>Aspergillus subgen. Circumdati</taxon>
    </lineage>
</organism>
<dbReference type="GeneID" id="36551000"/>
<evidence type="ECO:0000256" key="1">
    <source>
        <dbReference type="SAM" id="MobiDB-lite"/>
    </source>
</evidence>
<dbReference type="Proteomes" id="UP000234275">
    <property type="component" value="Unassembled WGS sequence"/>
</dbReference>
<dbReference type="EMBL" id="MSFO01000001">
    <property type="protein sequence ID" value="PLB54143.1"/>
    <property type="molecule type" value="Genomic_DNA"/>
</dbReference>
<name>A0A2I2GMP0_9EURO</name>
<sequence length="313" mass="35270">TDTMTANLHIIDPDGEVTIVLHHPNAPFAAFDKEVGNDNNGDIDSPDGDTSDSRQEHDEVRFQVSAKHMILASPVFKRLLKGPWKEGTELAKQGSVEVVVDSWDSEALLILLNILHCRHRDLPHEMSVEQLAKIAVITDYYDCHASVEIFTDMWVKSFRPASSDTPFNEMIMRLFIAWVFRRREAWDQVHIDVMKWSQRSIHSFGLPFPDRLIGNAPSPRPNPVTYGLNKGREDAMNTIIDSLHGSVTKLITSTNEGENGFDKRCFDCGSSMLGALMKQMHSASLLWPRPMPPFDGLSFDGLVKTLLVFENPK</sequence>
<gene>
    <name evidence="2" type="ORF">P170DRAFT_319011</name>
</gene>
<protein>
    <recommendedName>
        <fullName evidence="4">BTB domain-containing protein</fullName>
    </recommendedName>
</protein>
<dbReference type="InterPro" id="IPR011333">
    <property type="entry name" value="SKP1/BTB/POZ_sf"/>
</dbReference>
<proteinExistence type="predicted"/>
<dbReference type="AlphaFoldDB" id="A0A2I2GMP0"/>
<keyword evidence="3" id="KW-1185">Reference proteome</keyword>
<feature type="region of interest" description="Disordered" evidence="1">
    <location>
        <begin position="30"/>
        <end position="56"/>
    </location>
</feature>
<dbReference type="CDD" id="cd18186">
    <property type="entry name" value="BTB_POZ_ZBTB_KLHL-like"/>
    <property type="match status" value="1"/>
</dbReference>
<dbReference type="Gene3D" id="3.30.710.10">
    <property type="entry name" value="Potassium Channel Kv1.1, Chain A"/>
    <property type="match status" value="1"/>
</dbReference>
<feature type="non-terminal residue" evidence="2">
    <location>
        <position position="1"/>
    </location>
</feature>
<evidence type="ECO:0000313" key="2">
    <source>
        <dbReference type="EMBL" id="PLB54143.1"/>
    </source>
</evidence>
<feature type="non-terminal residue" evidence="2">
    <location>
        <position position="313"/>
    </location>
</feature>
<accession>A0A2I2GMP0</accession>
<comment type="caution">
    <text evidence="2">The sequence shown here is derived from an EMBL/GenBank/DDBJ whole genome shotgun (WGS) entry which is preliminary data.</text>
</comment>
<evidence type="ECO:0008006" key="4">
    <source>
        <dbReference type="Google" id="ProtNLM"/>
    </source>
</evidence>
<dbReference type="OrthoDB" id="5326346at2759"/>
<dbReference type="VEuPathDB" id="FungiDB:P170DRAFT_319011"/>
<reference evidence="2 3" key="1">
    <citation type="submission" date="2016-12" db="EMBL/GenBank/DDBJ databases">
        <title>The genomes of Aspergillus section Nigri reveals drivers in fungal speciation.</title>
        <authorList>
            <consortium name="DOE Joint Genome Institute"/>
            <person name="Vesth T.C."/>
            <person name="Nybo J."/>
            <person name="Theobald S."/>
            <person name="Brandl J."/>
            <person name="Frisvad J.C."/>
            <person name="Nielsen K.F."/>
            <person name="Lyhne E.K."/>
            <person name="Kogle M.E."/>
            <person name="Kuo A."/>
            <person name="Riley R."/>
            <person name="Clum A."/>
            <person name="Nolan M."/>
            <person name="Lipzen A."/>
            <person name="Salamov A."/>
            <person name="Henrissat B."/>
            <person name="Wiebenga A."/>
            <person name="De Vries R.P."/>
            <person name="Grigoriev I.V."/>
            <person name="Mortensen U.H."/>
            <person name="Andersen M.R."/>
            <person name="Baker S.E."/>
        </authorList>
    </citation>
    <scope>NUCLEOTIDE SEQUENCE [LARGE SCALE GENOMIC DNA]</scope>
    <source>
        <strain evidence="2 3">IBT 23096</strain>
    </source>
</reference>
<evidence type="ECO:0000313" key="3">
    <source>
        <dbReference type="Proteomes" id="UP000234275"/>
    </source>
</evidence>
<dbReference type="STRING" id="1392250.A0A2I2GMP0"/>
<dbReference type="RefSeq" id="XP_024709445.1">
    <property type="nucleotide sequence ID" value="XM_024843300.1"/>
</dbReference>